<sequence length="90" mass="10033">MQVWIVEYIYDDNGAARISTAIIRAEDYDAARQFAANTAPATDFVMSLRPQSDEQFLGRTVIQAHEMTGKMVSDLPDPDIDHDDKDDGAN</sequence>
<name>A0A1Y2L027_9PROT</name>
<accession>A0A1Y2L027</accession>
<keyword evidence="3" id="KW-1185">Reference proteome</keyword>
<gene>
    <name evidence="2" type="ORF">TMES_12475</name>
</gene>
<dbReference type="AlphaFoldDB" id="A0A1Y2L027"/>
<dbReference type="STRING" id="1293891.TMES_12475"/>
<evidence type="ECO:0000313" key="2">
    <source>
        <dbReference type="EMBL" id="OSQ38065.1"/>
    </source>
</evidence>
<evidence type="ECO:0000313" key="3">
    <source>
        <dbReference type="Proteomes" id="UP000193391"/>
    </source>
</evidence>
<dbReference type="Proteomes" id="UP000193391">
    <property type="component" value="Unassembled WGS sequence"/>
</dbReference>
<reference evidence="2 3" key="1">
    <citation type="submission" date="2014-03" db="EMBL/GenBank/DDBJ databases">
        <title>The draft genome sequence of Thalassospira mesophila JCM 18969.</title>
        <authorList>
            <person name="Lai Q."/>
            <person name="Shao Z."/>
        </authorList>
    </citation>
    <scope>NUCLEOTIDE SEQUENCE [LARGE SCALE GENOMIC DNA]</scope>
    <source>
        <strain evidence="2 3">JCM 18969</strain>
    </source>
</reference>
<dbReference type="RefSeq" id="WP_085583567.1">
    <property type="nucleotide sequence ID" value="NZ_JFKA01000005.1"/>
</dbReference>
<dbReference type="EMBL" id="JFKA01000005">
    <property type="protein sequence ID" value="OSQ38065.1"/>
    <property type="molecule type" value="Genomic_DNA"/>
</dbReference>
<protein>
    <submittedName>
        <fullName evidence="2">Uncharacterized protein</fullName>
    </submittedName>
</protein>
<organism evidence="2 3">
    <name type="scientific">Thalassospira mesophila</name>
    <dbReference type="NCBI Taxonomy" id="1293891"/>
    <lineage>
        <taxon>Bacteria</taxon>
        <taxon>Pseudomonadati</taxon>
        <taxon>Pseudomonadota</taxon>
        <taxon>Alphaproteobacteria</taxon>
        <taxon>Rhodospirillales</taxon>
        <taxon>Thalassospiraceae</taxon>
        <taxon>Thalassospira</taxon>
    </lineage>
</organism>
<evidence type="ECO:0000256" key="1">
    <source>
        <dbReference type="SAM" id="MobiDB-lite"/>
    </source>
</evidence>
<feature type="region of interest" description="Disordered" evidence="1">
    <location>
        <begin position="68"/>
        <end position="90"/>
    </location>
</feature>
<proteinExistence type="predicted"/>
<comment type="caution">
    <text evidence="2">The sequence shown here is derived from an EMBL/GenBank/DDBJ whole genome shotgun (WGS) entry which is preliminary data.</text>
</comment>
<dbReference type="OrthoDB" id="7363365at2"/>